<dbReference type="EMBL" id="EU016582">
    <property type="protein sequence ID" value="ABZ06695.1"/>
    <property type="molecule type" value="Genomic_DNA"/>
</dbReference>
<evidence type="ECO:0000313" key="1">
    <source>
        <dbReference type="EMBL" id="ABZ06695.1"/>
    </source>
</evidence>
<accession>B3T286</accession>
<protein>
    <submittedName>
        <fullName evidence="1">Uncharacterized protein</fullName>
    </submittedName>
</protein>
<organism evidence="1">
    <name type="scientific">uncultured marine microorganism HF4000_137B17</name>
    <dbReference type="NCBI Taxonomy" id="455523"/>
    <lineage>
        <taxon>unclassified sequences</taxon>
        <taxon>environmental samples</taxon>
    </lineage>
</organism>
<gene>
    <name evidence="1" type="ORF">ALOHA_HF4000137B17ctg1g32</name>
</gene>
<dbReference type="AlphaFoldDB" id="B3T286"/>
<name>B3T286_9ZZZZ</name>
<reference evidence="1" key="1">
    <citation type="journal article" date="2008" name="ISME J.">
        <title>Genomic patterns of recombination, clonal divergence and environment in marine microbial populations.</title>
        <authorList>
            <person name="Konstantinidis K.T."/>
            <person name="Delong E.F."/>
        </authorList>
    </citation>
    <scope>NUCLEOTIDE SEQUENCE</scope>
</reference>
<sequence>MKPPKSATQSGDRSACVNAIGLICPRVWRSTDSWGTNCNVGNVRPHPMRCSQAARRFTIDNV</sequence>
<proteinExistence type="predicted"/>